<dbReference type="PROSITE" id="PS51352">
    <property type="entry name" value="THIOREDOXIN_2"/>
    <property type="match status" value="1"/>
</dbReference>
<feature type="transmembrane region" description="Helical" evidence="5">
    <location>
        <begin position="173"/>
        <end position="192"/>
    </location>
</feature>
<dbReference type="EMBL" id="JAVIJP010000113">
    <property type="protein sequence ID" value="KAL3613551.1"/>
    <property type="molecule type" value="Genomic_DNA"/>
</dbReference>
<dbReference type="InterPro" id="IPR032880">
    <property type="entry name" value="CSC1/OSCA1-like_N"/>
</dbReference>
<dbReference type="Pfam" id="PF00085">
    <property type="entry name" value="Thioredoxin"/>
    <property type="match status" value="1"/>
</dbReference>
<dbReference type="AlphaFoldDB" id="A0ABD3B880"/>
<dbReference type="InterPro" id="IPR045122">
    <property type="entry name" value="Csc1-like"/>
</dbReference>
<dbReference type="Pfam" id="PF13967">
    <property type="entry name" value="RSN1_TM"/>
    <property type="match status" value="1"/>
</dbReference>
<dbReference type="FunFam" id="3.40.30.10:FF:000107">
    <property type="entry name" value="Protein disulfide-isomerase 5-2"/>
    <property type="match status" value="1"/>
</dbReference>
<dbReference type="InterPro" id="IPR027815">
    <property type="entry name" value="CSC1/OSCA1-like_cyt"/>
</dbReference>
<proteinExistence type="inferred from homology"/>
<keyword evidence="2" id="KW-0732">Signal</keyword>
<evidence type="ECO:0000256" key="3">
    <source>
        <dbReference type="ARBA" id="ARBA00023157"/>
    </source>
</evidence>
<keyword evidence="5" id="KW-0472">Membrane</keyword>
<dbReference type="PANTHER" id="PTHR13018">
    <property type="entry name" value="PROBABLE MEMBRANE PROTEIN DUF221-RELATED"/>
    <property type="match status" value="1"/>
</dbReference>
<sequence>MARKKIREYDSKRLLKEQLKRLTGIDLQICSAQMASFGDIGVAAGINILFAVAFLLAFAFLRLQPINDRVHFPKWYIKGLRSSPMHLGSSVSKFVNLDWRSYVRFLNWVPDALSMPEPELIDHAGLDSAVYLQIYLLGLKVFVPVALLAWSILVPVNWTNNTLAKALATDKWFWTHIVMAYAFTFWTCYTLLKEYATVAKMRLHFLASERRRPDQFTVLVRNVPPDPDESVSELVEHFFMVNHPNHYLTNQVVINANKLAELVNEKKSKQNWLDYFQIKYSRNQSKRAMTKTGFLGLCGTKVDVIDYQTAEIERLSKELRILYLLLLCRRSRTLTMATVITYVSIAYNHFSSSESPIHLTLSSPSKPFFRTHYLLRTMARKKIREYDSKRLLKEHLKRLTGIDLQICSAQVTESTDFTDLTNKEAWLSSTKLVVKPDMLFGKRGKSGLVALNLDLTQVAGFVKERLGVELRWEVIVSERLGCTIRFSECGGIEIEENWDKVKTIFLPTEKPMNLDACAPLIATLPLEEFVVTLDHSNFTDFVAKHKFIEVEFYAPWCGHCKKLAPEYEKAASVLSTLDPPVVLAKVDANVDQNKVIANGFEVKGYPTLKILRYGGSAVQEFKGPRDADGIVALCKKAKWARILSEIDQG</sequence>
<dbReference type="Gene3D" id="3.30.470.110">
    <property type="match status" value="1"/>
</dbReference>
<dbReference type="SUPFAM" id="SSF52833">
    <property type="entry name" value="Thioredoxin-like"/>
    <property type="match status" value="1"/>
</dbReference>
<evidence type="ECO:0000256" key="4">
    <source>
        <dbReference type="ARBA" id="ARBA00023284"/>
    </source>
</evidence>
<keyword evidence="3" id="KW-1015">Disulfide bond</keyword>
<comment type="caution">
    <text evidence="7">The sequence shown here is derived from an EMBL/GenBank/DDBJ whole genome shotgun (WGS) entry which is preliminary data.</text>
</comment>
<dbReference type="InterPro" id="IPR036249">
    <property type="entry name" value="Thioredoxin-like_sf"/>
</dbReference>
<feature type="domain" description="Thioredoxin" evidence="6">
    <location>
        <begin position="518"/>
        <end position="639"/>
    </location>
</feature>
<keyword evidence="8" id="KW-1185">Reference proteome</keyword>
<organism evidence="7 8">
    <name type="scientific">Castilleja foliolosa</name>
    <dbReference type="NCBI Taxonomy" id="1961234"/>
    <lineage>
        <taxon>Eukaryota</taxon>
        <taxon>Viridiplantae</taxon>
        <taxon>Streptophyta</taxon>
        <taxon>Embryophyta</taxon>
        <taxon>Tracheophyta</taxon>
        <taxon>Spermatophyta</taxon>
        <taxon>Magnoliopsida</taxon>
        <taxon>eudicotyledons</taxon>
        <taxon>Gunneridae</taxon>
        <taxon>Pentapetalae</taxon>
        <taxon>asterids</taxon>
        <taxon>lamiids</taxon>
        <taxon>Lamiales</taxon>
        <taxon>Orobanchaceae</taxon>
        <taxon>Pedicularideae</taxon>
        <taxon>Castillejinae</taxon>
        <taxon>Castilleja</taxon>
    </lineage>
</organism>
<evidence type="ECO:0000313" key="8">
    <source>
        <dbReference type="Proteomes" id="UP001632038"/>
    </source>
</evidence>
<keyword evidence="5" id="KW-0812">Transmembrane</keyword>
<evidence type="ECO:0000256" key="2">
    <source>
        <dbReference type="ARBA" id="ARBA00022729"/>
    </source>
</evidence>
<keyword evidence="4" id="KW-0676">Redox-active center</keyword>
<keyword evidence="5" id="KW-1133">Transmembrane helix</keyword>
<gene>
    <name evidence="7" type="ORF">CASFOL_042585</name>
</gene>
<dbReference type="SUPFAM" id="SSF56059">
    <property type="entry name" value="Glutathione synthetase ATP-binding domain-like"/>
    <property type="match status" value="1"/>
</dbReference>
<dbReference type="Proteomes" id="UP001632038">
    <property type="component" value="Unassembled WGS sequence"/>
</dbReference>
<evidence type="ECO:0000313" key="7">
    <source>
        <dbReference type="EMBL" id="KAL3613551.1"/>
    </source>
</evidence>
<dbReference type="CDD" id="cd02961">
    <property type="entry name" value="PDI_a_family"/>
    <property type="match status" value="1"/>
</dbReference>
<evidence type="ECO:0000259" key="6">
    <source>
        <dbReference type="PROSITE" id="PS51352"/>
    </source>
</evidence>
<dbReference type="InterPro" id="IPR056749">
    <property type="entry name" value="Citrate_synth_N"/>
</dbReference>
<dbReference type="PRINTS" id="PR00421">
    <property type="entry name" value="THIOREDOXIN"/>
</dbReference>
<dbReference type="Gene3D" id="3.40.30.10">
    <property type="entry name" value="Glutaredoxin"/>
    <property type="match status" value="1"/>
</dbReference>
<dbReference type="InterPro" id="IPR013766">
    <property type="entry name" value="Thioredoxin_domain"/>
</dbReference>
<reference evidence="8" key="1">
    <citation type="journal article" date="2024" name="IScience">
        <title>Strigolactones Initiate the Formation of Haustorium-like Structures in Castilleja.</title>
        <authorList>
            <person name="Buerger M."/>
            <person name="Peterson D."/>
            <person name="Chory J."/>
        </authorList>
    </citation>
    <scope>NUCLEOTIDE SEQUENCE [LARGE SCALE GENOMIC DNA]</scope>
</reference>
<evidence type="ECO:0000256" key="5">
    <source>
        <dbReference type="SAM" id="Phobius"/>
    </source>
</evidence>
<accession>A0ABD3B880</accession>
<feature type="transmembrane region" description="Helical" evidence="5">
    <location>
        <begin position="40"/>
        <end position="61"/>
    </location>
</feature>
<dbReference type="Pfam" id="PF24948">
    <property type="entry name" value="Citrate_synth_N"/>
    <property type="match status" value="1"/>
</dbReference>
<protein>
    <recommendedName>
        <fullName evidence="6">Thioredoxin domain-containing protein</fullName>
    </recommendedName>
</protein>
<evidence type="ECO:0000256" key="1">
    <source>
        <dbReference type="ARBA" id="ARBA00006347"/>
    </source>
</evidence>
<dbReference type="PANTHER" id="PTHR13018:SF5">
    <property type="entry name" value="RE44586P"/>
    <property type="match status" value="1"/>
</dbReference>
<comment type="similarity">
    <text evidence="1">Belongs to the protein disulfide isomerase family.</text>
</comment>
<feature type="transmembrane region" description="Helical" evidence="5">
    <location>
        <begin position="134"/>
        <end position="153"/>
    </location>
</feature>
<name>A0ABD3B880_9LAMI</name>
<dbReference type="Pfam" id="PF14703">
    <property type="entry name" value="PHM7_cyt"/>
    <property type="match status" value="1"/>
</dbReference>